<gene>
    <name evidence="1" type="ORF">SDC9_99743</name>
</gene>
<sequence>MRAGCAARPERGDHVGAGGIAFGPVGRDVFARQSAVERIGVISTPVVLRGGQSGGRSDGQHVDVVANAVHRRTRIQSGLDGGRSTGGVSVLADDAAALGNQGVRSFRFSGRIIPRVGIGHVHVRIGNDALDAKIEAGEAADHFGIRISADITDIRIGHNACIQHFLELHAGNDAGDIAALKRVGERVLEVGQSAQGSAVTSHGDEGHVRIFGSGLLHVGLMAVAVGEDVGAALLNEVDCGIVAGFIFANVVLPDDAGVRNTNVRGSGLDAFDVRGVIARVIVVNEDYADFEGGFFGGRFGGGFFGRFYGLGRCGHFSRRFGGGLAGCQREHHHDDCQQSNDLFHGFPPAYF</sequence>
<dbReference type="AlphaFoldDB" id="A0A645AII3"/>
<accession>A0A645AII3</accession>
<comment type="caution">
    <text evidence="1">The sequence shown here is derived from an EMBL/GenBank/DDBJ whole genome shotgun (WGS) entry which is preliminary data.</text>
</comment>
<proteinExistence type="predicted"/>
<evidence type="ECO:0000313" key="1">
    <source>
        <dbReference type="EMBL" id="MPM52979.1"/>
    </source>
</evidence>
<protein>
    <submittedName>
        <fullName evidence="1">Uncharacterized protein</fullName>
    </submittedName>
</protein>
<organism evidence="1">
    <name type="scientific">bioreactor metagenome</name>
    <dbReference type="NCBI Taxonomy" id="1076179"/>
    <lineage>
        <taxon>unclassified sequences</taxon>
        <taxon>metagenomes</taxon>
        <taxon>ecological metagenomes</taxon>
    </lineage>
</organism>
<name>A0A645AII3_9ZZZZ</name>
<dbReference type="EMBL" id="VSSQ01014114">
    <property type="protein sequence ID" value="MPM52979.1"/>
    <property type="molecule type" value="Genomic_DNA"/>
</dbReference>
<reference evidence="1" key="1">
    <citation type="submission" date="2019-08" db="EMBL/GenBank/DDBJ databases">
        <authorList>
            <person name="Kucharzyk K."/>
            <person name="Murdoch R.W."/>
            <person name="Higgins S."/>
            <person name="Loffler F."/>
        </authorList>
    </citation>
    <scope>NUCLEOTIDE SEQUENCE</scope>
</reference>